<name>A0A3B3YZV1_9TELE</name>
<dbReference type="CDD" id="cd21969">
    <property type="entry name" value="Zn-C2H2_TAX1BP1_rpt1"/>
    <property type="match status" value="1"/>
</dbReference>
<proteinExistence type="predicted"/>
<dbReference type="Ensembl" id="ENSPMET00000034102.1">
    <property type="protein sequence ID" value="ENSPMEP00000018193.1"/>
    <property type="gene ID" value="ENSPMEG00000021162.1"/>
</dbReference>
<keyword evidence="11" id="KW-1185">Reference proteome</keyword>
<dbReference type="FunFam" id="2.60.40.2840:FF:000002">
    <property type="entry name" value="Tax1-binding protein 1 isoform 2"/>
    <property type="match status" value="1"/>
</dbReference>
<evidence type="ECO:0000256" key="6">
    <source>
        <dbReference type="PROSITE-ProRule" id="PRU01253"/>
    </source>
</evidence>
<dbReference type="RefSeq" id="XP_014838465.1">
    <property type="nucleotide sequence ID" value="XM_014982979.1"/>
</dbReference>
<dbReference type="Gene3D" id="6.20.250.40">
    <property type="match status" value="1"/>
</dbReference>
<dbReference type="RefSeq" id="XP_014838467.1">
    <property type="nucleotide sequence ID" value="XM_014982981.1"/>
</dbReference>
<comment type="function">
    <text evidence="5">May have anti-apoptotic activity.</text>
</comment>
<dbReference type="STRING" id="48701.ENSPMEP00000018193"/>
<dbReference type="InterPro" id="IPR012852">
    <property type="entry name" value="CALCOCO1-like"/>
</dbReference>
<evidence type="ECO:0000259" key="9">
    <source>
        <dbReference type="PROSITE" id="PS51905"/>
    </source>
</evidence>
<evidence type="ECO:0000256" key="3">
    <source>
        <dbReference type="ARBA" id="ARBA00022833"/>
    </source>
</evidence>
<dbReference type="PANTHER" id="PTHR31915">
    <property type="entry name" value="SKICH DOMAIN-CONTAINING PROTEIN"/>
    <property type="match status" value="1"/>
</dbReference>
<dbReference type="CDD" id="cd21970">
    <property type="entry name" value="Zn-C2H2_TAX1BP1_rpt2"/>
    <property type="match status" value="1"/>
</dbReference>
<evidence type="ECO:0000256" key="5">
    <source>
        <dbReference type="ARBA" id="ARBA00054517"/>
    </source>
</evidence>
<evidence type="ECO:0000256" key="4">
    <source>
        <dbReference type="ARBA" id="ARBA00023054"/>
    </source>
</evidence>
<dbReference type="PANTHER" id="PTHR31915:SF7">
    <property type="entry name" value="TAX1-BINDING PROTEIN 1 HOMOLOG A"/>
    <property type="match status" value="1"/>
</dbReference>
<feature type="region of interest" description="Disordered" evidence="8">
    <location>
        <begin position="748"/>
        <end position="822"/>
    </location>
</feature>
<dbReference type="Pfam" id="PF07888">
    <property type="entry name" value="CALCOCO1"/>
    <property type="match status" value="1"/>
</dbReference>
<evidence type="ECO:0000256" key="1">
    <source>
        <dbReference type="ARBA" id="ARBA00022723"/>
    </source>
</evidence>
<evidence type="ECO:0000313" key="11">
    <source>
        <dbReference type="Proteomes" id="UP000261480"/>
    </source>
</evidence>
<dbReference type="Pfam" id="PF18112">
    <property type="entry name" value="Zn-C2H2_12"/>
    <property type="match status" value="2"/>
</dbReference>
<feature type="compositionally biased region" description="Polar residues" evidence="8">
    <location>
        <begin position="510"/>
        <end position="529"/>
    </location>
</feature>
<dbReference type="OrthoDB" id="10015001at2759"/>
<evidence type="ECO:0000256" key="8">
    <source>
        <dbReference type="SAM" id="MobiDB-lite"/>
    </source>
</evidence>
<keyword evidence="2 6" id="KW-0863">Zinc-finger</keyword>
<dbReference type="AlphaFoldDB" id="A0A3B3YZV1"/>
<feature type="domain" description="UBZ1-type" evidence="9">
    <location>
        <begin position="880"/>
        <end position="906"/>
    </location>
</feature>
<evidence type="ECO:0000256" key="7">
    <source>
        <dbReference type="SAM" id="Coils"/>
    </source>
</evidence>
<organism evidence="10 11">
    <name type="scientific">Poecilia mexicana</name>
    <dbReference type="NCBI Taxonomy" id="48701"/>
    <lineage>
        <taxon>Eukaryota</taxon>
        <taxon>Metazoa</taxon>
        <taxon>Chordata</taxon>
        <taxon>Craniata</taxon>
        <taxon>Vertebrata</taxon>
        <taxon>Euteleostomi</taxon>
        <taxon>Actinopterygii</taxon>
        <taxon>Neopterygii</taxon>
        <taxon>Teleostei</taxon>
        <taxon>Neoteleostei</taxon>
        <taxon>Acanthomorphata</taxon>
        <taxon>Ovalentaria</taxon>
        <taxon>Atherinomorphae</taxon>
        <taxon>Cyprinodontiformes</taxon>
        <taxon>Poeciliidae</taxon>
        <taxon>Poeciliinae</taxon>
        <taxon>Poecilia</taxon>
    </lineage>
</organism>
<feature type="region of interest" description="Disordered" evidence="8">
    <location>
        <begin position="577"/>
        <end position="654"/>
    </location>
</feature>
<evidence type="ECO:0000313" key="10">
    <source>
        <dbReference type="Ensembl" id="ENSPMEP00000032902.1"/>
    </source>
</evidence>
<feature type="coiled-coil region" evidence="7">
    <location>
        <begin position="697"/>
        <end position="738"/>
    </location>
</feature>
<dbReference type="Ensembl" id="ENSPMET00000027235.1">
    <property type="protein sequence ID" value="ENSPMEP00000032902.1"/>
    <property type="gene ID" value="ENSPMEG00000021162.1"/>
</dbReference>
<feature type="region of interest" description="Disordered" evidence="8">
    <location>
        <begin position="498"/>
        <end position="533"/>
    </location>
</feature>
<sequence>MSSFQVVDSSPGCSVSIMETSNFAHVIFQNVGKSFLPQAPLECRYTLTPYITPHPKDWVGIFKVGWSTARDYYTFLWSPMPENYEPGSTVHRTVVFQGYYVPKSDGEFYQFCYVTHAGDIRGASTPFQFRSATPTEELLTVTEEDSNSDILVVTTKTGLLERVEEAQQERRELLKAMRLLQEEKQQLQEEQKQLVKEREQERETCCLLRTHNQELLRSSQGLSDEREEVRRRLTEAKDRVRQLEEDLLGVTQRGLQKETELDCLRDRLKKLTAERDTLESQLKNEKDERDLYKAHLRSTELENTKLSAELQMLKAVELNREVTIAQFQEELERLRACVAQRDSLERELLEHRHDKAELSRLREQLRQAEEQLQASRQQAALLSSELRDSAGARDHTMTELYRARIEADKLRASLADAQAECQRMESQLDRMRSTACKEVGIGPDGDGAAVVSEAEAELQREVEELKLRLHMAAEHYKEKYRECQRLRRQVAKLSTAESQGVIMESKKNVSTETTQEPLVSSPESPTEGNPTCAILQEPADTTITPEVKNDQSTFVEAHSGTEAEEKQVETSLMEATAAAGRDDTENGGEEEEKKKESLPEESLKMASWVEVSDERSRAEEQSEADTRASMEGQEPLEAEGRSTAEAEKEQTRSVEAELAVMEEKWREQCVINDTLKQRLADEEGRFRVQMAERAIEVSELKQNLAQALKDKEQLQEELQLYKSRQRELEASVQGAEAKQPMVLRYPLPYPQDPSPPPLIPQRPAELQYGNPYSTDTSKDQADVVLSPEHLSRPPPEAPLCTAPCAPPASPPSPGPGAPGWDQEVVCIQPSRSTTPPENMETPAEEAQNVCDRAQKPCDHQSSRRSEVRSSFCFDSSTDVHKRCPLCEVIFPPHFEQRSFEQHVESHWKVCPVCSEQFPLNCQQRLFERHVLTHFDGNVLNFEQIE</sequence>
<keyword evidence="3" id="KW-0862">Zinc</keyword>
<feature type="compositionally biased region" description="Basic and acidic residues" evidence="8">
    <location>
        <begin position="591"/>
        <end position="603"/>
    </location>
</feature>
<dbReference type="Gene3D" id="2.60.40.2840">
    <property type="match status" value="1"/>
</dbReference>
<feature type="compositionally biased region" description="Pro residues" evidence="8">
    <location>
        <begin position="748"/>
        <end position="760"/>
    </location>
</feature>
<dbReference type="KEGG" id="pmei:106915397"/>
<dbReference type="InterPro" id="IPR041611">
    <property type="entry name" value="SKICH"/>
</dbReference>
<dbReference type="PROSITE" id="PS51905">
    <property type="entry name" value="ZF_UBZ1"/>
    <property type="match status" value="2"/>
</dbReference>
<keyword evidence="1" id="KW-0479">Metal-binding</keyword>
<feature type="coiled-coil region" evidence="7">
    <location>
        <begin position="156"/>
        <end position="496"/>
    </location>
</feature>
<protein>
    <recommendedName>
        <fullName evidence="9">UBZ1-type domain-containing protein</fullName>
    </recommendedName>
</protein>
<dbReference type="InterPro" id="IPR051002">
    <property type="entry name" value="UBA_autophagy_assoc_protein"/>
</dbReference>
<accession>A0A3B3YZV1</accession>
<dbReference type="GeneID" id="106915397"/>
<dbReference type="RefSeq" id="XP_014838464.1">
    <property type="nucleotide sequence ID" value="XM_014982978.1"/>
</dbReference>
<feature type="compositionally biased region" description="Basic and acidic residues" evidence="8">
    <location>
        <begin position="638"/>
        <end position="654"/>
    </location>
</feature>
<dbReference type="Proteomes" id="UP000261480">
    <property type="component" value="Unplaced"/>
</dbReference>
<feature type="compositionally biased region" description="Pro residues" evidence="8">
    <location>
        <begin position="804"/>
        <end position="816"/>
    </location>
</feature>
<dbReference type="InterPro" id="IPR041641">
    <property type="entry name" value="CALCOCO1/2_Zn_UBZ1"/>
</dbReference>
<feature type="domain" description="UBZ1-type" evidence="9">
    <location>
        <begin position="907"/>
        <end position="933"/>
    </location>
</feature>
<dbReference type="CTD" id="561219"/>
<dbReference type="GO" id="GO:0008270">
    <property type="term" value="F:zinc ion binding"/>
    <property type="evidence" value="ECO:0007669"/>
    <property type="project" value="UniProtKB-KW"/>
</dbReference>
<evidence type="ECO:0000256" key="2">
    <source>
        <dbReference type="ARBA" id="ARBA00022771"/>
    </source>
</evidence>
<reference evidence="10" key="1">
    <citation type="submission" date="2025-05" db="UniProtKB">
        <authorList>
            <consortium name="Ensembl"/>
        </authorList>
    </citation>
    <scope>IDENTIFICATION</scope>
</reference>
<feature type="compositionally biased region" description="Basic and acidic residues" evidence="8">
    <location>
        <begin position="612"/>
        <end position="628"/>
    </location>
</feature>
<keyword evidence="4 7" id="KW-0175">Coiled coil</keyword>
<dbReference type="Pfam" id="PF17751">
    <property type="entry name" value="SKICH"/>
    <property type="match status" value="1"/>
</dbReference>